<dbReference type="InterPro" id="IPR000477">
    <property type="entry name" value="RT_dom"/>
</dbReference>
<feature type="domain" description="Reverse transcriptase" evidence="2">
    <location>
        <begin position="741"/>
        <end position="1010"/>
    </location>
</feature>
<evidence type="ECO:0000259" key="2">
    <source>
        <dbReference type="PROSITE" id="PS50878"/>
    </source>
</evidence>
<dbReference type="InterPro" id="IPR025558">
    <property type="entry name" value="DUF4283"/>
</dbReference>
<dbReference type="EMBL" id="JACGWJ010001219">
    <property type="protein sequence ID" value="KAL0283865.1"/>
    <property type="molecule type" value="Genomic_DNA"/>
</dbReference>
<sequence>MSSPPWARVAPPQHHAAQVRQHTPPVRPHPRPTAIPTTASAPVTPMPEFFIGNVPMHPNTAFKIEDDKIAAAFHKSSRKTLNFIPPSMQNGEVIVRPSIDIIRAGSQRWNTTAVGYFLGKKPYFHHLKEFVRSIWPAVCEVKATSNGFFFFQFENVAAMEEVIEGGPWLYLGQPIVLQKWEPGMVLRKLKHTEVPIWIKLRHLPVELWTTEGLSTVASGIGRPLYPDAITRACTRLDFARVCVMLNVNSKLPKHVVIMIPNELGGESACKVDVEYEWIPHKCTGCLSLGHSTKECPISKPTKPAVSIYVRKSTPTIPVAPELKLMEKVHAPQVSEEIHHQPETDRVGDERPEHGRDKAIWNVRGLNRRDHQVAVRDLANEFRLHFIALLETRVLQNNVTRIQSGLLLRWRWFVDYAGPGNRIWIAWNDEFIDVDILNADSQFVHCRVHVHELHETVLLTVVYGANELSARRELWQGLIDLAITVGNEPWLVGGDFNAVLDMSEVSGASGDIRVAMNEFNDCILQTGLLPLPMQGQFVPLDNYLALSPGFLASVHSIWRHPIVGTPMYSVTRKLKALKPVFRQQRRCKGDLAMNVKLAAGFLEVAQNILQYDRHNSLLLLLEHCCRLVYLKASKLEQIMLRQRAKLQWLKGGDQCSRIFFRFVGGDRTDRAIDLRYLRPWARHILTEDEARAIIRPVTTEEVKIAFFDIEEDKAPGPDGFSSGFFKAAWPVVGEEVSSAIIDFFKKGRLLKQLNATLLTLIPKVRTPHSVAEFRPISCCNVIYKVITKILVSRIRESLDLLISPSQNAFVPGRLISDNVLLAQELFSGYNQCRLPPRCALKVDLRKAYDTVEWDFLIATLQLFGFPATFIRWIEECVTSAHYSVVVNGGVHGFFAGARGLRQGDPMSPYLFVLVMEVLHMILQQLIEQDGEFRYHWRCQDLKLSNYLSLTTLFCCLRGRDSLLATLGFQEGLLPLRYLGLPLISARLSITDCQPLLQKIDSRIKGWEGVQISFAGRVQLIKSVLISFEVYWAMAFILPKGIIKEMIKRLRTFLWKGTSDYGYPKVAWEAVCRPIDEGGLGIKDILALNRALMSKHLWAVIKQDRTSIWVDWIIQVRLRDCSIWTAKENKGAWGWRKMLSLRNSLMSHIHYRVGSGESVSLWHDPWHPLGPLISRFPRGPQMTRIGPLDKLSAVIKDGQWNWPFITDIACLEITHMLPPILEGPDRIIWKSKDGSLNTSIAYELFTHQAPRMESRRHTITFSFHAHFPAAALPLSDSRSHFHGPTGTGNMERNARRFQQRSRPPLIVGRLVVEEIRQRIISVQLRHSISSLGLYRLWKIPWPVEGFSI</sequence>
<reference evidence="3" key="2">
    <citation type="journal article" date="2024" name="Plant">
        <title>Genomic evolution and insights into agronomic trait innovations of Sesamum species.</title>
        <authorList>
            <person name="Miao H."/>
            <person name="Wang L."/>
            <person name="Qu L."/>
            <person name="Liu H."/>
            <person name="Sun Y."/>
            <person name="Le M."/>
            <person name="Wang Q."/>
            <person name="Wei S."/>
            <person name="Zheng Y."/>
            <person name="Lin W."/>
            <person name="Duan Y."/>
            <person name="Cao H."/>
            <person name="Xiong S."/>
            <person name="Wang X."/>
            <person name="Wei L."/>
            <person name="Li C."/>
            <person name="Ma Q."/>
            <person name="Ju M."/>
            <person name="Zhao R."/>
            <person name="Li G."/>
            <person name="Mu C."/>
            <person name="Tian Q."/>
            <person name="Mei H."/>
            <person name="Zhang T."/>
            <person name="Gao T."/>
            <person name="Zhang H."/>
        </authorList>
    </citation>
    <scope>NUCLEOTIDE SEQUENCE</scope>
    <source>
        <strain evidence="3">G02</strain>
    </source>
</reference>
<protein>
    <submittedName>
        <fullName evidence="3">Transposon TX1 uncharacterized protein</fullName>
    </submittedName>
</protein>
<dbReference type="SUPFAM" id="SSF56219">
    <property type="entry name" value="DNase I-like"/>
    <property type="match status" value="1"/>
</dbReference>
<dbReference type="Pfam" id="PF03372">
    <property type="entry name" value="Exo_endo_phos"/>
    <property type="match status" value="1"/>
</dbReference>
<dbReference type="CDD" id="cd01650">
    <property type="entry name" value="RT_nLTR_like"/>
    <property type="match status" value="1"/>
</dbReference>
<dbReference type="Pfam" id="PF00078">
    <property type="entry name" value="RVT_1"/>
    <property type="match status" value="1"/>
</dbReference>
<gene>
    <name evidence="3" type="ORF">Sradi_7214600</name>
</gene>
<feature type="region of interest" description="Disordered" evidence="1">
    <location>
        <begin position="1"/>
        <end position="41"/>
    </location>
</feature>
<dbReference type="Gene3D" id="3.60.10.10">
    <property type="entry name" value="Endonuclease/exonuclease/phosphatase"/>
    <property type="match status" value="1"/>
</dbReference>
<proteinExistence type="predicted"/>
<organism evidence="3">
    <name type="scientific">Sesamum radiatum</name>
    <name type="common">Black benniseed</name>
    <dbReference type="NCBI Taxonomy" id="300843"/>
    <lineage>
        <taxon>Eukaryota</taxon>
        <taxon>Viridiplantae</taxon>
        <taxon>Streptophyta</taxon>
        <taxon>Embryophyta</taxon>
        <taxon>Tracheophyta</taxon>
        <taxon>Spermatophyta</taxon>
        <taxon>Magnoliopsida</taxon>
        <taxon>eudicotyledons</taxon>
        <taxon>Gunneridae</taxon>
        <taxon>Pentapetalae</taxon>
        <taxon>asterids</taxon>
        <taxon>lamiids</taxon>
        <taxon>Lamiales</taxon>
        <taxon>Pedaliaceae</taxon>
        <taxon>Sesamum</taxon>
    </lineage>
</organism>
<dbReference type="Pfam" id="PF14111">
    <property type="entry name" value="DUF4283"/>
    <property type="match status" value="1"/>
</dbReference>
<evidence type="ECO:0000313" key="3">
    <source>
        <dbReference type="EMBL" id="KAL0283865.1"/>
    </source>
</evidence>
<dbReference type="InterPro" id="IPR005135">
    <property type="entry name" value="Endo/exonuclease/phosphatase"/>
</dbReference>
<comment type="caution">
    <text evidence="3">The sequence shown here is derived from an EMBL/GenBank/DDBJ whole genome shotgun (WGS) entry which is preliminary data.</text>
</comment>
<dbReference type="GO" id="GO:0003824">
    <property type="term" value="F:catalytic activity"/>
    <property type="evidence" value="ECO:0007669"/>
    <property type="project" value="InterPro"/>
</dbReference>
<dbReference type="PROSITE" id="PS50878">
    <property type="entry name" value="RT_POL"/>
    <property type="match status" value="1"/>
</dbReference>
<dbReference type="PANTHER" id="PTHR33116">
    <property type="entry name" value="REVERSE TRANSCRIPTASE ZINC-BINDING DOMAIN-CONTAINING PROTEIN-RELATED-RELATED"/>
    <property type="match status" value="1"/>
</dbReference>
<reference evidence="3" key="1">
    <citation type="submission" date="2020-06" db="EMBL/GenBank/DDBJ databases">
        <authorList>
            <person name="Li T."/>
            <person name="Hu X."/>
            <person name="Zhang T."/>
            <person name="Song X."/>
            <person name="Zhang H."/>
            <person name="Dai N."/>
            <person name="Sheng W."/>
            <person name="Hou X."/>
            <person name="Wei L."/>
        </authorList>
    </citation>
    <scope>NUCLEOTIDE SEQUENCE</scope>
    <source>
        <strain evidence="3">G02</strain>
        <tissue evidence="3">Leaf</tissue>
    </source>
</reference>
<dbReference type="InterPro" id="IPR036691">
    <property type="entry name" value="Endo/exonu/phosph_ase_sf"/>
</dbReference>
<dbReference type="SUPFAM" id="SSF56672">
    <property type="entry name" value="DNA/RNA polymerases"/>
    <property type="match status" value="1"/>
</dbReference>
<name>A0AAW2IPE7_SESRA</name>
<evidence type="ECO:0000256" key="1">
    <source>
        <dbReference type="SAM" id="MobiDB-lite"/>
    </source>
</evidence>
<dbReference type="PANTHER" id="PTHR33116:SF76">
    <property type="entry name" value="DUF4283 DOMAIN-CONTAINING PROTEIN"/>
    <property type="match status" value="1"/>
</dbReference>
<dbReference type="InterPro" id="IPR043502">
    <property type="entry name" value="DNA/RNA_pol_sf"/>
</dbReference>
<accession>A0AAW2IPE7</accession>